<gene>
    <name evidence="6" type="ORF">H310_11437</name>
</gene>
<dbReference type="InterPro" id="IPR011009">
    <property type="entry name" value="Kinase-like_dom_sf"/>
</dbReference>
<evidence type="ECO:0000259" key="5">
    <source>
        <dbReference type="PROSITE" id="PS50011"/>
    </source>
</evidence>
<evidence type="ECO:0000256" key="4">
    <source>
        <dbReference type="SAM" id="MobiDB-lite"/>
    </source>
</evidence>
<dbReference type="PANTHER" id="PTHR24416">
    <property type="entry name" value="TYROSINE-PROTEIN KINASE RECEPTOR"/>
    <property type="match status" value="1"/>
</dbReference>
<dbReference type="GO" id="GO:0005886">
    <property type="term" value="C:plasma membrane"/>
    <property type="evidence" value="ECO:0007669"/>
    <property type="project" value="TreeGrafter"/>
</dbReference>
<dbReference type="GO" id="GO:0005524">
    <property type="term" value="F:ATP binding"/>
    <property type="evidence" value="ECO:0007669"/>
    <property type="project" value="UniProtKB-UniRule"/>
</dbReference>
<dbReference type="EMBL" id="KI913982">
    <property type="protein sequence ID" value="ETV95174.1"/>
    <property type="molecule type" value="Genomic_DNA"/>
</dbReference>
<comment type="subcellular location">
    <subcellularLocation>
        <location evidence="1">Membrane</location>
        <topology evidence="1">Single-pass membrane protein</topology>
    </subcellularLocation>
</comment>
<dbReference type="VEuPathDB" id="FungiDB:H310_11437"/>
<accession>A0A024TME3</accession>
<dbReference type="SMART" id="SM00219">
    <property type="entry name" value="TyrKc"/>
    <property type="match status" value="1"/>
</dbReference>
<dbReference type="InterPro" id="IPR020635">
    <property type="entry name" value="Tyr_kinase_cat_dom"/>
</dbReference>
<organism evidence="6">
    <name type="scientific">Aphanomyces invadans</name>
    <dbReference type="NCBI Taxonomy" id="157072"/>
    <lineage>
        <taxon>Eukaryota</taxon>
        <taxon>Sar</taxon>
        <taxon>Stramenopiles</taxon>
        <taxon>Oomycota</taxon>
        <taxon>Saprolegniomycetes</taxon>
        <taxon>Saprolegniales</taxon>
        <taxon>Verrucalvaceae</taxon>
        <taxon>Aphanomyces</taxon>
    </lineage>
</organism>
<evidence type="ECO:0000256" key="1">
    <source>
        <dbReference type="ARBA" id="ARBA00004167"/>
    </source>
</evidence>
<dbReference type="GO" id="GO:0007169">
    <property type="term" value="P:cell surface receptor protein tyrosine kinase signaling pathway"/>
    <property type="evidence" value="ECO:0007669"/>
    <property type="project" value="TreeGrafter"/>
</dbReference>
<proteinExistence type="predicted"/>
<dbReference type="PROSITE" id="PS00109">
    <property type="entry name" value="PROTEIN_KINASE_TYR"/>
    <property type="match status" value="1"/>
</dbReference>
<sequence length="898" mass="99018">MVIAPPRRNLRLDSDMRAPWTVPFPVHPTSASLASSNRSSSILPFPEDRFIALGAIENHALDAAHDGAEVLLTTIAKPLHENAWRRLECLRDIKHPHVQSVVGMFDKNNLTVCVVQTVQSAASTAQPLLQEVMYLHGYTEAQLRRRAVGLLNALHALHAKGIVHGNLTLGNLFVHPHEHLVLHVPVQLDPWRITSVPATSEDKSHDIFSFGIVLYVLACGRHPFATAVTSPMAEILCNMDTPSFAIDRTALLHLSSSAQHVILDCLTTPRALTTADLRHRQWLCMAMANSPPASAAPPPSKLLAFAPPVQPTTETYVMVPPRAHRSASRAKTTHLAPKVARAADDSDDSTPTSGYSTFGHYSALPPSLYAPFPYAALSPIQFQGHPHASFGRDIARSIEAFPSPAMASLLPTHHCHTVDSIGHTHAPAASSPVKTRDRSASLTSQTTGPRGRMRHHVSSMPHLHSTRAVKFSAYGPPALTNATCRVFIWAYLPHQADDVRELAAAQHAMETGRLSRGLQVEFRAMITIRLEPPVGWKCIGELSKSLHWLGDMERVFFDVELDPDATEWSALCRARIVVGTHVAILHFSLPASMVGRQRHRGMDDDAADVEYPSSFEELAPPVESVVIPRHDLVFQEPVGSGFFGTAYKALYLPTNQQVVVKTLREDVGVSKAEFEHEVRALTMLSHHPHIVDFVGACDDGVDLSIVMEFVANGSLEGFVYNTAPKRHEFSTFMKTLLARDAAHGILNIHQGHFVHRDIAARNCLVDDTFHVKVCDFGLSRPMDRVMGHVLDRDSAGPLKWMAPESLELPHVFSTATDTYMFGVLLFEIMMGTEPFPDLPPHEAAALVLEGHRLSFDEWQECPAMHHDLLEQCFRVDPLERPCMGQIAAALDDWLTHQG</sequence>
<protein>
    <submittedName>
        <fullName evidence="6">TKL protein kinase</fullName>
    </submittedName>
</protein>
<dbReference type="PANTHER" id="PTHR24416:SF611">
    <property type="entry name" value="TYROSINE-PROTEIN KINASE TRANSMEMBRANE RECEPTOR ROR"/>
    <property type="match status" value="1"/>
</dbReference>
<feature type="domain" description="Protein kinase" evidence="5">
    <location>
        <begin position="632"/>
        <end position="894"/>
    </location>
</feature>
<dbReference type="Pfam" id="PF07714">
    <property type="entry name" value="PK_Tyr_Ser-Thr"/>
    <property type="match status" value="1"/>
</dbReference>
<keyword evidence="6" id="KW-0418">Kinase</keyword>
<keyword evidence="3" id="KW-0547">Nucleotide-binding</keyword>
<feature type="region of interest" description="Disordered" evidence="4">
    <location>
        <begin position="422"/>
        <end position="455"/>
    </location>
</feature>
<keyword evidence="3" id="KW-0067">ATP-binding</keyword>
<dbReference type="InterPro" id="IPR017441">
    <property type="entry name" value="Protein_kinase_ATP_BS"/>
</dbReference>
<dbReference type="InterPro" id="IPR001245">
    <property type="entry name" value="Ser-Thr/Tyr_kinase_cat_dom"/>
</dbReference>
<keyword evidence="6" id="KW-0808">Transferase</keyword>
<evidence type="ECO:0000256" key="3">
    <source>
        <dbReference type="PROSITE-ProRule" id="PRU10141"/>
    </source>
</evidence>
<feature type="region of interest" description="Disordered" evidence="4">
    <location>
        <begin position="323"/>
        <end position="353"/>
    </location>
</feature>
<dbReference type="AlphaFoldDB" id="A0A024TME3"/>
<dbReference type="GO" id="GO:0004714">
    <property type="term" value="F:transmembrane receptor protein tyrosine kinase activity"/>
    <property type="evidence" value="ECO:0007669"/>
    <property type="project" value="UniProtKB-EC"/>
</dbReference>
<dbReference type="STRING" id="157072.A0A024TME3"/>
<feature type="compositionally biased region" description="Basic residues" evidence="4">
    <location>
        <begin position="323"/>
        <end position="332"/>
    </location>
</feature>
<dbReference type="RefSeq" id="XP_008876348.1">
    <property type="nucleotide sequence ID" value="XM_008878126.1"/>
</dbReference>
<reference evidence="6" key="1">
    <citation type="submission" date="2013-12" db="EMBL/GenBank/DDBJ databases">
        <title>The Genome Sequence of Aphanomyces invadans NJM9701.</title>
        <authorList>
            <consortium name="The Broad Institute Genomics Platform"/>
            <person name="Russ C."/>
            <person name="Tyler B."/>
            <person name="van West P."/>
            <person name="Dieguez-Uribeondo J."/>
            <person name="Young S.K."/>
            <person name="Zeng Q."/>
            <person name="Gargeya S."/>
            <person name="Fitzgerald M."/>
            <person name="Abouelleil A."/>
            <person name="Alvarado L."/>
            <person name="Chapman S.B."/>
            <person name="Gainer-Dewar J."/>
            <person name="Goldberg J."/>
            <person name="Griggs A."/>
            <person name="Gujja S."/>
            <person name="Hansen M."/>
            <person name="Howarth C."/>
            <person name="Imamovic A."/>
            <person name="Ireland A."/>
            <person name="Larimer J."/>
            <person name="McCowan C."/>
            <person name="Murphy C."/>
            <person name="Pearson M."/>
            <person name="Poon T.W."/>
            <person name="Priest M."/>
            <person name="Roberts A."/>
            <person name="Saif S."/>
            <person name="Shea T."/>
            <person name="Sykes S."/>
            <person name="Wortman J."/>
            <person name="Nusbaum C."/>
            <person name="Birren B."/>
        </authorList>
    </citation>
    <scope>NUCLEOTIDE SEQUENCE [LARGE SCALE GENOMIC DNA]</scope>
    <source>
        <strain evidence="6">NJM9701</strain>
    </source>
</reference>
<dbReference type="eggNOG" id="KOG4278">
    <property type="taxonomic scope" value="Eukaryota"/>
</dbReference>
<dbReference type="PROSITE" id="PS50011">
    <property type="entry name" value="PROTEIN_KINASE_DOM"/>
    <property type="match status" value="2"/>
</dbReference>
<dbReference type="Gene3D" id="3.30.200.20">
    <property type="entry name" value="Phosphorylase Kinase, domain 1"/>
    <property type="match status" value="1"/>
</dbReference>
<feature type="domain" description="Protein kinase" evidence="5">
    <location>
        <begin position="45"/>
        <end position="283"/>
    </location>
</feature>
<dbReference type="InterPro" id="IPR050122">
    <property type="entry name" value="RTK"/>
</dbReference>
<feature type="binding site" evidence="3">
    <location>
        <position position="661"/>
    </location>
    <ligand>
        <name>ATP</name>
        <dbReference type="ChEBI" id="CHEBI:30616"/>
    </ligand>
</feature>
<dbReference type="PROSITE" id="PS00107">
    <property type="entry name" value="PROTEIN_KINASE_ATP"/>
    <property type="match status" value="1"/>
</dbReference>
<dbReference type="InterPro" id="IPR008266">
    <property type="entry name" value="Tyr_kinase_AS"/>
</dbReference>
<dbReference type="Gene3D" id="1.10.510.10">
    <property type="entry name" value="Transferase(Phosphotransferase) domain 1"/>
    <property type="match status" value="2"/>
</dbReference>
<evidence type="ECO:0000313" key="6">
    <source>
        <dbReference type="EMBL" id="ETV95174.1"/>
    </source>
</evidence>
<dbReference type="PRINTS" id="PR00109">
    <property type="entry name" value="TYRKINASE"/>
</dbReference>
<name>A0A024TME3_9STRA</name>
<dbReference type="SUPFAM" id="SSF56112">
    <property type="entry name" value="Protein kinase-like (PK-like)"/>
    <property type="match status" value="2"/>
</dbReference>
<comment type="catalytic activity">
    <reaction evidence="2">
        <text>L-tyrosyl-[protein] + ATP = O-phospho-L-tyrosyl-[protein] + ADP + H(+)</text>
        <dbReference type="Rhea" id="RHEA:10596"/>
        <dbReference type="Rhea" id="RHEA-COMP:10136"/>
        <dbReference type="Rhea" id="RHEA-COMP:20101"/>
        <dbReference type="ChEBI" id="CHEBI:15378"/>
        <dbReference type="ChEBI" id="CHEBI:30616"/>
        <dbReference type="ChEBI" id="CHEBI:46858"/>
        <dbReference type="ChEBI" id="CHEBI:61978"/>
        <dbReference type="ChEBI" id="CHEBI:456216"/>
        <dbReference type="EC" id="2.7.10.1"/>
    </reaction>
</comment>
<dbReference type="InterPro" id="IPR000719">
    <property type="entry name" value="Prot_kinase_dom"/>
</dbReference>
<dbReference type="GO" id="GO:0043235">
    <property type="term" value="C:receptor complex"/>
    <property type="evidence" value="ECO:0007669"/>
    <property type="project" value="TreeGrafter"/>
</dbReference>
<evidence type="ECO:0000256" key="2">
    <source>
        <dbReference type="ARBA" id="ARBA00051243"/>
    </source>
</evidence>
<dbReference type="GeneID" id="20088487"/>
<dbReference type="OrthoDB" id="98077at2759"/>